<evidence type="ECO:0000256" key="1">
    <source>
        <dbReference type="ARBA" id="ARBA00004651"/>
    </source>
</evidence>
<dbReference type="Pfam" id="PF01618">
    <property type="entry name" value="MotA_ExbB"/>
    <property type="match status" value="1"/>
</dbReference>
<proteinExistence type="inferred from homology"/>
<keyword evidence="4 7" id="KW-1133">Transmembrane helix</keyword>
<keyword evidence="2" id="KW-1003">Cell membrane</keyword>
<protein>
    <submittedName>
        <fullName evidence="9">Ferric siderophore transport system, biopolymer transport protein ExbB</fullName>
    </submittedName>
</protein>
<accession>L8JFE5</accession>
<dbReference type="PANTHER" id="PTHR30625">
    <property type="entry name" value="PROTEIN TOLQ"/>
    <property type="match status" value="1"/>
</dbReference>
<dbReference type="PANTHER" id="PTHR30625:SF18">
    <property type="entry name" value="TONB2 ENERGY TRANSDUCTION SYSTEM INNER MEMBRANE COMPONENT EXBB"/>
    <property type="match status" value="1"/>
</dbReference>
<dbReference type="GO" id="GO:0017038">
    <property type="term" value="P:protein import"/>
    <property type="evidence" value="ECO:0007669"/>
    <property type="project" value="TreeGrafter"/>
</dbReference>
<feature type="domain" description="MotA/TolQ/ExbB proton channel" evidence="8">
    <location>
        <begin position="32"/>
        <end position="133"/>
    </location>
</feature>
<keyword evidence="5 7" id="KW-0472">Membrane</keyword>
<dbReference type="GO" id="GO:0005886">
    <property type="term" value="C:plasma membrane"/>
    <property type="evidence" value="ECO:0007669"/>
    <property type="project" value="UniProtKB-SubCell"/>
</dbReference>
<gene>
    <name evidence="9" type="ORF">C942_00281</name>
</gene>
<evidence type="ECO:0000256" key="3">
    <source>
        <dbReference type="ARBA" id="ARBA00022692"/>
    </source>
</evidence>
<evidence type="ECO:0000256" key="2">
    <source>
        <dbReference type="ARBA" id="ARBA00022475"/>
    </source>
</evidence>
<evidence type="ECO:0000259" key="8">
    <source>
        <dbReference type="Pfam" id="PF01618"/>
    </source>
</evidence>
<evidence type="ECO:0000256" key="4">
    <source>
        <dbReference type="ARBA" id="ARBA00022989"/>
    </source>
</evidence>
<evidence type="ECO:0000256" key="6">
    <source>
        <dbReference type="RuleBase" id="RU004057"/>
    </source>
</evidence>
<evidence type="ECO:0000256" key="5">
    <source>
        <dbReference type="ARBA" id="ARBA00023136"/>
    </source>
</evidence>
<dbReference type="InterPro" id="IPR050790">
    <property type="entry name" value="ExbB/TolQ_transport"/>
</dbReference>
<sequence length="141" mass="15789">MWYLIGTAFFTQNHHRKELLKTYSDVWLKLVQKQRANEGSRSCLVSMFSQQMFAHQMMINTLSKILPLLGLLGTVNGMIDTFQAMTAETGSFLAFSTGIASALLTTLAGLVTSLSGVFFHHRLSQRAHKFSLAFSQQLSRV</sequence>
<dbReference type="PATRIC" id="fig|1056511.3.peg.1766"/>
<evidence type="ECO:0000313" key="9">
    <source>
        <dbReference type="EMBL" id="ELR66224.1"/>
    </source>
</evidence>
<feature type="transmembrane region" description="Helical" evidence="7">
    <location>
        <begin position="57"/>
        <end position="79"/>
    </location>
</feature>
<keyword evidence="10" id="KW-1185">Reference proteome</keyword>
<evidence type="ECO:0000256" key="7">
    <source>
        <dbReference type="SAM" id="Phobius"/>
    </source>
</evidence>
<dbReference type="AlphaFoldDB" id="L8JFE5"/>
<keyword evidence="3 7" id="KW-0812">Transmembrane</keyword>
<comment type="caution">
    <text evidence="9">The sequence shown here is derived from an EMBL/GenBank/DDBJ whole genome shotgun (WGS) entry which is preliminary data.</text>
</comment>
<reference evidence="9 10" key="1">
    <citation type="submission" date="2012-12" db="EMBL/GenBank/DDBJ databases">
        <title>Genome Assembly of Photobacterium sp. AK15.</title>
        <authorList>
            <person name="Khatri I."/>
            <person name="Vaidya B."/>
            <person name="Srinivas T.N.R."/>
            <person name="Subramanian S."/>
            <person name="Pinnaka A."/>
        </authorList>
    </citation>
    <scope>NUCLEOTIDE SEQUENCE [LARGE SCALE GENOMIC DNA]</scope>
    <source>
        <strain evidence="9 10">AK15</strain>
    </source>
</reference>
<comment type="similarity">
    <text evidence="6">Belongs to the exbB/tolQ family.</text>
</comment>
<dbReference type="InterPro" id="IPR002898">
    <property type="entry name" value="MotA_ExbB_proton_chnl"/>
</dbReference>
<feature type="transmembrane region" description="Helical" evidence="7">
    <location>
        <begin position="99"/>
        <end position="119"/>
    </location>
</feature>
<organism evidence="9 10">
    <name type="scientific">Photobacterium marinum</name>
    <dbReference type="NCBI Taxonomy" id="1056511"/>
    <lineage>
        <taxon>Bacteria</taxon>
        <taxon>Pseudomonadati</taxon>
        <taxon>Pseudomonadota</taxon>
        <taxon>Gammaproteobacteria</taxon>
        <taxon>Vibrionales</taxon>
        <taxon>Vibrionaceae</taxon>
        <taxon>Photobacterium</taxon>
    </lineage>
</organism>
<evidence type="ECO:0000313" key="10">
    <source>
        <dbReference type="Proteomes" id="UP000011134"/>
    </source>
</evidence>
<comment type="subcellular location">
    <subcellularLocation>
        <location evidence="1">Cell membrane</location>
        <topology evidence="1">Multi-pass membrane protein</topology>
    </subcellularLocation>
    <subcellularLocation>
        <location evidence="6">Membrane</location>
        <topology evidence="6">Multi-pass membrane protein</topology>
    </subcellularLocation>
</comment>
<name>L8JFE5_9GAMM</name>
<keyword evidence="6" id="KW-0653">Protein transport</keyword>
<keyword evidence="6" id="KW-0813">Transport</keyword>
<dbReference type="Proteomes" id="UP000011134">
    <property type="component" value="Unassembled WGS sequence"/>
</dbReference>
<dbReference type="EMBL" id="AMZO01000010">
    <property type="protein sequence ID" value="ELR66224.1"/>
    <property type="molecule type" value="Genomic_DNA"/>
</dbReference>